<dbReference type="OrthoDB" id="9789468at2"/>
<feature type="binding site" evidence="12">
    <location>
        <position position="222"/>
    </location>
    <ligand>
        <name>[2Fe-2S] cluster</name>
        <dbReference type="ChEBI" id="CHEBI:190135"/>
    </ligand>
</feature>
<dbReference type="RefSeq" id="WP_121009166.1">
    <property type="nucleotide sequence ID" value="NZ_RCCJ01000001.1"/>
</dbReference>
<feature type="binding site" evidence="12">
    <location>
        <position position="217"/>
    </location>
    <ligand>
        <name>[2Fe-2S] cluster</name>
        <dbReference type="ChEBI" id="CHEBI:190135"/>
    </ligand>
</feature>
<evidence type="ECO:0000259" key="13">
    <source>
        <dbReference type="Pfam" id="PF10418"/>
    </source>
</evidence>
<dbReference type="InterPro" id="IPR017938">
    <property type="entry name" value="Riboflavin_synthase-like_b-brl"/>
</dbReference>
<keyword evidence="2" id="KW-0813">Transport</keyword>
<sequence>MQDSILTINENSFISGKLWLMRLKAPQLAGRVKGGHFVMIEVSPTYDPMGRRAFAIGDVRGDEILIFYDVVGRGTYLLSTMKKGDKVRVFGPLGKRLFSYEGEKHLLIGGGVGLAGLSLYGKELRAMGKEVVFVYGARSAEHLGMLDWLRDESFEYVIFTDDGSAGRKGLVTDILREFDREWVVSACGPKPMLKALSKLSQETGHRVFMSLEERMACGWGVCLGCVVKNPQGAYQRVCYEGPVFEASEVVF</sequence>
<evidence type="ECO:0000256" key="1">
    <source>
        <dbReference type="ARBA" id="ARBA00006422"/>
    </source>
</evidence>
<evidence type="ECO:0000256" key="6">
    <source>
        <dbReference type="ARBA" id="ARBA00022827"/>
    </source>
</evidence>
<dbReference type="GO" id="GO:0006221">
    <property type="term" value="P:pyrimidine nucleotide biosynthetic process"/>
    <property type="evidence" value="ECO:0007669"/>
    <property type="project" value="InterPro"/>
</dbReference>
<protein>
    <submittedName>
        <fullName evidence="14">Dihydroorotate dehydrogenase electron transfer subunit</fullName>
    </submittedName>
</protein>
<keyword evidence="6 11" id="KW-0274">FAD</keyword>
<dbReference type="InterPro" id="IPR019480">
    <property type="entry name" value="Dihydroorotate_DH_Fe-S-bd"/>
</dbReference>
<evidence type="ECO:0000313" key="15">
    <source>
        <dbReference type="Proteomes" id="UP000267841"/>
    </source>
</evidence>
<dbReference type="EMBL" id="RCCJ01000001">
    <property type="protein sequence ID" value="RLJ70073.1"/>
    <property type="molecule type" value="Genomic_DNA"/>
</dbReference>
<keyword evidence="7" id="KW-0249">Electron transport</keyword>
<keyword evidence="4 12" id="KW-0001">2Fe-2S</keyword>
<evidence type="ECO:0000256" key="11">
    <source>
        <dbReference type="PIRSR" id="PIRSR006816-1"/>
    </source>
</evidence>
<dbReference type="PANTHER" id="PTHR43513">
    <property type="entry name" value="DIHYDROOROTATE DEHYDROGENASE B (NAD(+)), ELECTRON TRANSFER SUBUNIT"/>
    <property type="match status" value="1"/>
</dbReference>
<dbReference type="SUPFAM" id="SSF52343">
    <property type="entry name" value="Ferredoxin reductase-like, C-terminal NADP-linked domain"/>
    <property type="match status" value="1"/>
</dbReference>
<dbReference type="InterPro" id="IPR037117">
    <property type="entry name" value="Dihydroorotate_DH_ele_sf"/>
</dbReference>
<accession>A0A497XT34</accession>
<dbReference type="InterPro" id="IPR039261">
    <property type="entry name" value="FNR_nucleotide-bd"/>
</dbReference>
<comment type="similarity">
    <text evidence="1">Belongs to the PyrK family.</text>
</comment>
<proteinExistence type="inferred from homology"/>
<feature type="binding site" evidence="12">
    <location>
        <position position="238"/>
    </location>
    <ligand>
        <name>[2Fe-2S] cluster</name>
        <dbReference type="ChEBI" id="CHEBI:190135"/>
    </ligand>
</feature>
<dbReference type="GO" id="GO:0051537">
    <property type="term" value="F:2 iron, 2 sulfur cluster binding"/>
    <property type="evidence" value="ECO:0007669"/>
    <property type="project" value="UniProtKB-KW"/>
</dbReference>
<dbReference type="Proteomes" id="UP000267841">
    <property type="component" value="Unassembled WGS sequence"/>
</dbReference>
<comment type="caution">
    <text evidence="14">The sequence shown here is derived from an EMBL/GenBank/DDBJ whole genome shotgun (WGS) entry which is preliminary data.</text>
</comment>
<organism evidence="14 15">
    <name type="scientific">Hydrogenivirga caldilitoris</name>
    <dbReference type="NCBI Taxonomy" id="246264"/>
    <lineage>
        <taxon>Bacteria</taxon>
        <taxon>Pseudomonadati</taxon>
        <taxon>Aquificota</taxon>
        <taxon>Aquificia</taxon>
        <taxon>Aquificales</taxon>
        <taxon>Aquificaceae</taxon>
        <taxon>Hydrogenivirga</taxon>
    </lineage>
</organism>
<keyword evidence="8 12" id="KW-0408">Iron</keyword>
<dbReference type="Gene3D" id="2.10.240.10">
    <property type="entry name" value="Dihydroorotate dehydrogenase, electron transfer subunit"/>
    <property type="match status" value="1"/>
</dbReference>
<evidence type="ECO:0000313" key="14">
    <source>
        <dbReference type="EMBL" id="RLJ70073.1"/>
    </source>
</evidence>
<gene>
    <name evidence="14" type="ORF">BCF55_0335</name>
</gene>
<keyword evidence="9 12" id="KW-0411">Iron-sulfur</keyword>
<evidence type="ECO:0000256" key="12">
    <source>
        <dbReference type="PIRSR" id="PIRSR006816-2"/>
    </source>
</evidence>
<comment type="cofactor">
    <cofactor evidence="12">
        <name>[2Fe-2S] cluster</name>
        <dbReference type="ChEBI" id="CHEBI:190135"/>
    </cofactor>
    <text evidence="12">Binds 1 [2Fe-2S] cluster per subunit.</text>
</comment>
<dbReference type="AlphaFoldDB" id="A0A497XT34"/>
<evidence type="ECO:0000256" key="2">
    <source>
        <dbReference type="ARBA" id="ARBA00022448"/>
    </source>
</evidence>
<keyword evidence="3 11" id="KW-0285">Flavoprotein</keyword>
<keyword evidence="5 12" id="KW-0479">Metal-binding</keyword>
<dbReference type="InterPro" id="IPR050353">
    <property type="entry name" value="PyrK_electron_transfer"/>
</dbReference>
<dbReference type="Gene3D" id="2.40.30.10">
    <property type="entry name" value="Translation factors"/>
    <property type="match status" value="1"/>
</dbReference>
<dbReference type="GO" id="GO:0050660">
    <property type="term" value="F:flavin adenine dinucleotide binding"/>
    <property type="evidence" value="ECO:0007669"/>
    <property type="project" value="InterPro"/>
</dbReference>
<evidence type="ECO:0000256" key="3">
    <source>
        <dbReference type="ARBA" id="ARBA00022630"/>
    </source>
</evidence>
<dbReference type="Pfam" id="PF10418">
    <property type="entry name" value="DHODB_Fe-S_bind"/>
    <property type="match status" value="1"/>
</dbReference>
<feature type="domain" description="Dihydroorotate dehydrogenase electron transfer subunit iron-sulphur cluster binding" evidence="13">
    <location>
        <begin position="212"/>
        <end position="249"/>
    </location>
</feature>
<comment type="cofactor">
    <cofactor evidence="10">
        <name>[2Fe-2S] cluster</name>
        <dbReference type="ChEBI" id="CHEBI:190135"/>
    </cofactor>
</comment>
<evidence type="ECO:0000256" key="8">
    <source>
        <dbReference type="ARBA" id="ARBA00023004"/>
    </source>
</evidence>
<dbReference type="PIRSF" id="PIRSF006816">
    <property type="entry name" value="Cyc3_hyd_g"/>
    <property type="match status" value="1"/>
</dbReference>
<feature type="binding site" evidence="12">
    <location>
        <position position="225"/>
    </location>
    <ligand>
        <name>[2Fe-2S] cluster</name>
        <dbReference type="ChEBI" id="CHEBI:190135"/>
    </ligand>
</feature>
<dbReference type="Gene3D" id="3.40.50.80">
    <property type="entry name" value="Nucleotide-binding domain of ferredoxin-NADP reductase (FNR) module"/>
    <property type="match status" value="1"/>
</dbReference>
<dbReference type="InterPro" id="IPR012165">
    <property type="entry name" value="Cyt_c3_hydrogenase_gsu"/>
</dbReference>
<dbReference type="CDD" id="cd06218">
    <property type="entry name" value="DHOD_e_trans"/>
    <property type="match status" value="1"/>
</dbReference>
<reference evidence="14 15" key="1">
    <citation type="submission" date="2018-10" db="EMBL/GenBank/DDBJ databases">
        <title>Genomic Encyclopedia of Archaeal and Bacterial Type Strains, Phase II (KMG-II): from individual species to whole genera.</title>
        <authorList>
            <person name="Goeker M."/>
        </authorList>
    </citation>
    <scope>NUCLEOTIDE SEQUENCE [LARGE SCALE GENOMIC DNA]</scope>
    <source>
        <strain evidence="14 15">DSM 16510</strain>
    </source>
</reference>
<dbReference type="GO" id="GO:0046872">
    <property type="term" value="F:metal ion binding"/>
    <property type="evidence" value="ECO:0007669"/>
    <property type="project" value="UniProtKB-KW"/>
</dbReference>
<dbReference type="SUPFAM" id="SSF63380">
    <property type="entry name" value="Riboflavin synthase domain-like"/>
    <property type="match status" value="1"/>
</dbReference>
<dbReference type="PANTHER" id="PTHR43513:SF3">
    <property type="entry name" value="DIHYDROOROTATE DEHYDROGENASE B (NAD(+)), ELECTRON TRANSFER SUBUNIT-RELATED"/>
    <property type="match status" value="1"/>
</dbReference>
<evidence type="ECO:0000256" key="9">
    <source>
        <dbReference type="ARBA" id="ARBA00023014"/>
    </source>
</evidence>
<name>A0A497XT34_9AQUI</name>
<evidence type="ECO:0000256" key="10">
    <source>
        <dbReference type="ARBA" id="ARBA00034078"/>
    </source>
</evidence>
<feature type="binding site" evidence="11">
    <location>
        <begin position="74"/>
        <end position="75"/>
    </location>
    <ligand>
        <name>FAD</name>
        <dbReference type="ChEBI" id="CHEBI:57692"/>
    </ligand>
</feature>
<evidence type="ECO:0000256" key="4">
    <source>
        <dbReference type="ARBA" id="ARBA00022714"/>
    </source>
</evidence>
<keyword evidence="15" id="KW-1185">Reference proteome</keyword>
<evidence type="ECO:0000256" key="5">
    <source>
        <dbReference type="ARBA" id="ARBA00022723"/>
    </source>
</evidence>
<comment type="cofactor">
    <cofactor evidence="11">
        <name>FAD</name>
        <dbReference type="ChEBI" id="CHEBI:57692"/>
    </cofactor>
    <text evidence="11">Binds 1 FAD per subunit.</text>
</comment>
<evidence type="ECO:0000256" key="7">
    <source>
        <dbReference type="ARBA" id="ARBA00022982"/>
    </source>
</evidence>